<keyword evidence="3" id="KW-0843">Virulence</keyword>
<dbReference type="Gene3D" id="1.10.12.10">
    <property type="entry name" value="Lyase 2-enoyl-coa Hydratase, Chain A, domain 2"/>
    <property type="match status" value="1"/>
</dbReference>
<gene>
    <name evidence="4" type="ORF">P154DRAFT_245794</name>
</gene>
<proteinExistence type="inferred from homology"/>
<evidence type="ECO:0000313" key="5">
    <source>
        <dbReference type="Proteomes" id="UP000799779"/>
    </source>
</evidence>
<dbReference type="Proteomes" id="UP000799779">
    <property type="component" value="Unassembled WGS sequence"/>
</dbReference>
<evidence type="ECO:0000256" key="2">
    <source>
        <dbReference type="ARBA" id="ARBA00005254"/>
    </source>
</evidence>
<comment type="similarity">
    <text evidence="2">Belongs to the enoyl-CoA hydratase/isomerase family.</text>
</comment>
<evidence type="ECO:0000256" key="3">
    <source>
        <dbReference type="ARBA" id="ARBA00023026"/>
    </source>
</evidence>
<evidence type="ECO:0000313" key="4">
    <source>
        <dbReference type="EMBL" id="KAF1998603.1"/>
    </source>
</evidence>
<dbReference type="InterPro" id="IPR029045">
    <property type="entry name" value="ClpP/crotonase-like_dom_sf"/>
</dbReference>
<sequence>MPLPRSPISLPSIYTSLPWTQIKTEEYAAEPSIIILTLYRPKNHNAFTNTMMLELEEAYGMFDVDDRVKCVVLTGTGKIFCAGADLDLGFKGGFEPVNEHRDGGGRVTLAMHTCRKPTIAALQGSAVGVGITMTLPANIRIALSSAKIGFVFARRGLVMEACSSFFLPRLIGHSRAMQVITTGSTYRADDPVWGGLFAYTEDTAEGVVRKALEVAGEVVRNTSSVATYLMKEMMYRDMGSAEGQHLLDSRILFELFQSKDNKEGVESFMQKRPAKFTGTMDTTQVSAYPWWVPVDVVGRAKVDPSGKPKI</sequence>
<accession>A0A6A5W9M6</accession>
<dbReference type="CDD" id="cd06558">
    <property type="entry name" value="crotonase-like"/>
    <property type="match status" value="1"/>
</dbReference>
<dbReference type="SUPFAM" id="SSF52096">
    <property type="entry name" value="ClpP/crotonase"/>
    <property type="match status" value="1"/>
</dbReference>
<protein>
    <submittedName>
        <fullName evidence="4">Enoyl-CoA hydratase/isomeras-like protein</fullName>
    </submittedName>
</protein>
<comment type="pathway">
    <text evidence="1">Mycotoxin biosynthesis.</text>
</comment>
<organism evidence="4 5">
    <name type="scientific">Amniculicola lignicola CBS 123094</name>
    <dbReference type="NCBI Taxonomy" id="1392246"/>
    <lineage>
        <taxon>Eukaryota</taxon>
        <taxon>Fungi</taxon>
        <taxon>Dikarya</taxon>
        <taxon>Ascomycota</taxon>
        <taxon>Pezizomycotina</taxon>
        <taxon>Dothideomycetes</taxon>
        <taxon>Pleosporomycetidae</taxon>
        <taxon>Pleosporales</taxon>
        <taxon>Amniculicolaceae</taxon>
        <taxon>Amniculicola</taxon>
    </lineage>
</organism>
<keyword evidence="5" id="KW-1185">Reference proteome</keyword>
<dbReference type="AlphaFoldDB" id="A0A6A5W9M6"/>
<dbReference type="InterPro" id="IPR014748">
    <property type="entry name" value="Enoyl-CoA_hydra_C"/>
</dbReference>
<dbReference type="EMBL" id="ML977602">
    <property type="protein sequence ID" value="KAF1998603.1"/>
    <property type="molecule type" value="Genomic_DNA"/>
</dbReference>
<reference evidence="4" key="1">
    <citation type="journal article" date="2020" name="Stud. Mycol.">
        <title>101 Dothideomycetes genomes: a test case for predicting lifestyles and emergence of pathogens.</title>
        <authorList>
            <person name="Haridas S."/>
            <person name="Albert R."/>
            <person name="Binder M."/>
            <person name="Bloem J."/>
            <person name="Labutti K."/>
            <person name="Salamov A."/>
            <person name="Andreopoulos B."/>
            <person name="Baker S."/>
            <person name="Barry K."/>
            <person name="Bills G."/>
            <person name="Bluhm B."/>
            <person name="Cannon C."/>
            <person name="Castanera R."/>
            <person name="Culley D."/>
            <person name="Daum C."/>
            <person name="Ezra D."/>
            <person name="Gonzalez J."/>
            <person name="Henrissat B."/>
            <person name="Kuo A."/>
            <person name="Liang C."/>
            <person name="Lipzen A."/>
            <person name="Lutzoni F."/>
            <person name="Magnuson J."/>
            <person name="Mondo S."/>
            <person name="Nolan M."/>
            <person name="Ohm R."/>
            <person name="Pangilinan J."/>
            <person name="Park H.-J."/>
            <person name="Ramirez L."/>
            <person name="Alfaro M."/>
            <person name="Sun H."/>
            <person name="Tritt A."/>
            <person name="Yoshinaga Y."/>
            <person name="Zwiers L.-H."/>
            <person name="Turgeon B."/>
            <person name="Goodwin S."/>
            <person name="Spatafora J."/>
            <person name="Crous P."/>
            <person name="Grigoriev I."/>
        </authorList>
    </citation>
    <scope>NUCLEOTIDE SEQUENCE</scope>
    <source>
        <strain evidence="4">CBS 123094</strain>
    </source>
</reference>
<dbReference type="Pfam" id="PF00378">
    <property type="entry name" value="ECH_1"/>
    <property type="match status" value="1"/>
</dbReference>
<evidence type="ECO:0000256" key="1">
    <source>
        <dbReference type="ARBA" id="ARBA00004685"/>
    </source>
</evidence>
<dbReference type="OrthoDB" id="2018133at2759"/>
<dbReference type="InterPro" id="IPR001753">
    <property type="entry name" value="Enoyl-CoA_hydra/iso"/>
</dbReference>
<dbReference type="Gene3D" id="3.90.226.10">
    <property type="entry name" value="2-enoyl-CoA Hydratase, Chain A, domain 1"/>
    <property type="match status" value="1"/>
</dbReference>
<dbReference type="PANTHER" id="PTHR43684">
    <property type="match status" value="1"/>
</dbReference>
<name>A0A6A5W9M6_9PLEO</name>
<dbReference type="InterPro" id="IPR051053">
    <property type="entry name" value="ECH/Chromodomain_protein"/>
</dbReference>
<dbReference type="PANTHER" id="PTHR43684:SF4">
    <property type="entry name" value="ENOYL-COA HYDRATASE_ISOMERASE FAMILY PROTEIN (AFU_ORTHOLOGUE AFUA_1G01890)"/>
    <property type="match status" value="1"/>
</dbReference>